<sequence>MQTLSNSIQISHILLKEALNTAKVIVDATAGNGNDTLFLAQNAQSNTDIYAFDIQAEALYNAKEKMKNSCIRTDIKVNFIQASHDEVQTHVEDNLDLVIFNLGYLPGGNHAITTKSETTLKALQIMLNKLNVHGHIAVVVYPGHEEGLKESQLIKDFASSLAKKYFTVGWYQMINHNNNAPALCWIEKVGE</sequence>
<dbReference type="AlphaFoldDB" id="A0A239THW5"/>
<reference evidence="1 2" key="1">
    <citation type="submission" date="2017-06" db="EMBL/GenBank/DDBJ databases">
        <authorList>
            <consortium name="Pathogen Informatics"/>
        </authorList>
    </citation>
    <scope>NUCLEOTIDE SEQUENCE [LARGE SCALE GENOMIC DNA]</scope>
    <source>
        <strain evidence="1 2">NCTC10570</strain>
    </source>
</reference>
<dbReference type="RefSeq" id="WP_027889633.1">
    <property type="nucleotide sequence ID" value="NZ_LT906446.1"/>
</dbReference>
<dbReference type="Proteomes" id="UP000215383">
    <property type="component" value="Chromosome 1"/>
</dbReference>
<dbReference type="eggNOG" id="COG4123">
    <property type="taxonomic scope" value="Bacteria"/>
</dbReference>
<dbReference type="Pfam" id="PF06962">
    <property type="entry name" value="rRNA_methylase"/>
    <property type="match status" value="1"/>
</dbReference>
<protein>
    <submittedName>
        <fullName evidence="1">16S rRNA m(4)C1402 methyltranserfase</fullName>
    </submittedName>
</protein>
<proteinExistence type="predicted"/>
<dbReference type="PANTHER" id="PTHR35276:SF1">
    <property type="entry name" value="TRNA (MNM(5)S(2)U34)-METHYLTRANSFERASE, CHLOROPLASTIC"/>
    <property type="match status" value="1"/>
</dbReference>
<gene>
    <name evidence="1" type="ORF">SAMEA4364220_00727</name>
</gene>
<dbReference type="EMBL" id="LT906446">
    <property type="protein sequence ID" value="SNU97286.1"/>
    <property type="molecule type" value="Genomic_DNA"/>
</dbReference>
<name>A0A239THW5_9FIRM</name>
<dbReference type="Gene3D" id="3.40.50.150">
    <property type="entry name" value="Vaccinia Virus protein VP39"/>
    <property type="match status" value="1"/>
</dbReference>
<accession>A0A239THW5</accession>
<dbReference type="InterPro" id="IPR010719">
    <property type="entry name" value="MnmM_MeTrfase"/>
</dbReference>
<dbReference type="PANTHER" id="PTHR35276">
    <property type="entry name" value="S-ADENOSYL-L-METHIONINE-DEPENDENT METHYLTRANSFERASES SUPERFAMILY PROTEIN"/>
    <property type="match status" value="1"/>
</dbReference>
<evidence type="ECO:0000313" key="1">
    <source>
        <dbReference type="EMBL" id="SNU97286.1"/>
    </source>
</evidence>
<dbReference type="SUPFAM" id="SSF53335">
    <property type="entry name" value="S-adenosyl-L-methionine-dependent methyltransferases"/>
    <property type="match status" value="1"/>
</dbReference>
<dbReference type="InterPro" id="IPR029063">
    <property type="entry name" value="SAM-dependent_MTases_sf"/>
</dbReference>
<organism evidence="1 2">
    <name type="scientific">Megamonas hypermegale</name>
    <dbReference type="NCBI Taxonomy" id="158847"/>
    <lineage>
        <taxon>Bacteria</taxon>
        <taxon>Bacillati</taxon>
        <taxon>Bacillota</taxon>
        <taxon>Negativicutes</taxon>
        <taxon>Selenomonadales</taxon>
        <taxon>Selenomonadaceae</taxon>
        <taxon>Megamonas</taxon>
    </lineage>
</organism>
<evidence type="ECO:0000313" key="2">
    <source>
        <dbReference type="Proteomes" id="UP000215383"/>
    </source>
</evidence>
<keyword evidence="2" id="KW-1185">Reference proteome</keyword>
<dbReference type="GeneID" id="78506752"/>